<sequence length="651" mass="71916">MSAVIESNDAAMPAEQKYFVEAAKRKRADGTKQFEQIHFSDNDRLRSLADDPFADHAALDNMLSPINDGGRVKFLILGAGMGGIVMAIRLIKQGFSAGDIVLIETAGGVGGTWYWNRYPGLHCDVEAYCYLPLLEETGYMPKEKYASSVEIRTYLENIVKRFGLDNRILFRSQVSGLEWDEGLKAWKTGLTVRSGPSGTQEKNIRVHADFVTLASGLFPYPQVPRVQGISDFKGEMFHTSRWNYKVTGGSSNFAFPEMDKLRGKRVGIIGTGATAIQVVPQLAKYAQELYVFQRTPSQVNSRGQRNTDPAEWRNKIAAKPGWQRERMENLAEHLASHKRPGEDDLVDDEWSKLEAYCALIGSNRFGRIAPDKAQEHIGQMMALDAAHTQKARERIATVVKDKDTARQLTPWYPTWCKRPTFSDMYLETFNNSHVHLVDTDGKGIDSVTPNGIVANGQEHAIDILVLSTGYRSPTAGGDPGGRMGIEIVGREGRTLSKKWEDQGISTLHGVFSNGFPNLFFQSAAQAAATANYMHVLEVLSEHIASLTAQASKRAASMNEKVLIEPSSAAEDAWGMQIAQGAVFFSATVICTPSYLNLEGEAFQMPDADDQVAMMKKAKAAIWQGGLVEFTRKIEEWRGDGKLEGVEVTMAA</sequence>
<evidence type="ECO:0000256" key="4">
    <source>
        <dbReference type="ARBA" id="ARBA00022827"/>
    </source>
</evidence>
<dbReference type="GO" id="GO:0050660">
    <property type="term" value="F:flavin adenine dinucleotide binding"/>
    <property type="evidence" value="ECO:0007669"/>
    <property type="project" value="InterPro"/>
</dbReference>
<evidence type="ECO:0000256" key="6">
    <source>
        <dbReference type="ARBA" id="ARBA00023002"/>
    </source>
</evidence>
<dbReference type="PRINTS" id="PR00411">
    <property type="entry name" value="PNDRDTASEI"/>
</dbReference>
<dbReference type="Gene3D" id="3.50.50.60">
    <property type="entry name" value="FAD/NAD(P)-binding domain"/>
    <property type="match status" value="2"/>
</dbReference>
<evidence type="ECO:0000256" key="2">
    <source>
        <dbReference type="ARBA" id="ARBA00010139"/>
    </source>
</evidence>
<name>A0A9P4GZP5_9PLEO</name>
<comment type="caution">
    <text evidence="7">The sequence shown here is derived from an EMBL/GenBank/DDBJ whole genome shotgun (WGS) entry which is preliminary data.</text>
</comment>
<keyword evidence="4" id="KW-0274">FAD</keyword>
<evidence type="ECO:0000313" key="7">
    <source>
        <dbReference type="EMBL" id="KAF2024912.1"/>
    </source>
</evidence>
<dbReference type="InterPro" id="IPR020946">
    <property type="entry name" value="Flavin_mOase-like"/>
</dbReference>
<gene>
    <name evidence="7" type="ORF">EK21DRAFT_117310</name>
</gene>
<organism evidence="7 8">
    <name type="scientific">Setomelanomma holmii</name>
    <dbReference type="NCBI Taxonomy" id="210430"/>
    <lineage>
        <taxon>Eukaryota</taxon>
        <taxon>Fungi</taxon>
        <taxon>Dikarya</taxon>
        <taxon>Ascomycota</taxon>
        <taxon>Pezizomycotina</taxon>
        <taxon>Dothideomycetes</taxon>
        <taxon>Pleosporomycetidae</taxon>
        <taxon>Pleosporales</taxon>
        <taxon>Pleosporineae</taxon>
        <taxon>Phaeosphaeriaceae</taxon>
        <taxon>Setomelanomma</taxon>
    </lineage>
</organism>
<protein>
    <submittedName>
        <fullName evidence="7">FAD/NAD(P)-binding domain-containing protein</fullName>
    </submittedName>
</protein>
<keyword evidence="8" id="KW-1185">Reference proteome</keyword>
<dbReference type="PANTHER" id="PTHR43098">
    <property type="entry name" value="L-ORNITHINE N(5)-MONOOXYGENASE-RELATED"/>
    <property type="match status" value="1"/>
</dbReference>
<reference evidence="7" key="1">
    <citation type="journal article" date="2020" name="Stud. Mycol.">
        <title>101 Dothideomycetes genomes: a test case for predicting lifestyles and emergence of pathogens.</title>
        <authorList>
            <person name="Haridas S."/>
            <person name="Albert R."/>
            <person name="Binder M."/>
            <person name="Bloem J."/>
            <person name="Labutti K."/>
            <person name="Salamov A."/>
            <person name="Andreopoulos B."/>
            <person name="Baker S."/>
            <person name="Barry K."/>
            <person name="Bills G."/>
            <person name="Bluhm B."/>
            <person name="Cannon C."/>
            <person name="Castanera R."/>
            <person name="Culley D."/>
            <person name="Daum C."/>
            <person name="Ezra D."/>
            <person name="Gonzalez J."/>
            <person name="Henrissat B."/>
            <person name="Kuo A."/>
            <person name="Liang C."/>
            <person name="Lipzen A."/>
            <person name="Lutzoni F."/>
            <person name="Magnuson J."/>
            <person name="Mondo S."/>
            <person name="Nolan M."/>
            <person name="Ohm R."/>
            <person name="Pangilinan J."/>
            <person name="Park H.-J."/>
            <person name="Ramirez L."/>
            <person name="Alfaro M."/>
            <person name="Sun H."/>
            <person name="Tritt A."/>
            <person name="Yoshinaga Y."/>
            <person name="Zwiers L.-H."/>
            <person name="Turgeon B."/>
            <person name="Goodwin S."/>
            <person name="Spatafora J."/>
            <person name="Crous P."/>
            <person name="Grigoriev I."/>
        </authorList>
    </citation>
    <scope>NUCLEOTIDE SEQUENCE</scope>
    <source>
        <strain evidence="7">CBS 110217</strain>
    </source>
</reference>
<dbReference type="Pfam" id="PF13450">
    <property type="entry name" value="NAD_binding_8"/>
    <property type="match status" value="1"/>
</dbReference>
<dbReference type="GO" id="GO:0050661">
    <property type="term" value="F:NADP binding"/>
    <property type="evidence" value="ECO:0007669"/>
    <property type="project" value="InterPro"/>
</dbReference>
<keyword evidence="5" id="KW-0521">NADP</keyword>
<evidence type="ECO:0000256" key="5">
    <source>
        <dbReference type="ARBA" id="ARBA00022857"/>
    </source>
</evidence>
<evidence type="ECO:0000256" key="1">
    <source>
        <dbReference type="ARBA" id="ARBA00001974"/>
    </source>
</evidence>
<dbReference type="GO" id="GO:0004499">
    <property type="term" value="F:N,N-dimethylaniline monooxygenase activity"/>
    <property type="evidence" value="ECO:0007669"/>
    <property type="project" value="InterPro"/>
</dbReference>
<dbReference type="SUPFAM" id="SSF51905">
    <property type="entry name" value="FAD/NAD(P)-binding domain"/>
    <property type="match status" value="1"/>
</dbReference>
<comment type="cofactor">
    <cofactor evidence="1">
        <name>FAD</name>
        <dbReference type="ChEBI" id="CHEBI:57692"/>
    </cofactor>
</comment>
<evidence type="ECO:0000313" key="8">
    <source>
        <dbReference type="Proteomes" id="UP000799777"/>
    </source>
</evidence>
<dbReference type="OrthoDB" id="66881at2759"/>
<dbReference type="InterPro" id="IPR036188">
    <property type="entry name" value="FAD/NAD-bd_sf"/>
</dbReference>
<dbReference type="EMBL" id="ML978280">
    <property type="protein sequence ID" value="KAF2024912.1"/>
    <property type="molecule type" value="Genomic_DNA"/>
</dbReference>
<accession>A0A9P4GZP5</accession>
<dbReference type="PANTHER" id="PTHR43098:SF2">
    <property type="entry name" value="FAD-BINDING MONOOXYGENASE AUSB-RELATED"/>
    <property type="match status" value="1"/>
</dbReference>
<dbReference type="Pfam" id="PF00743">
    <property type="entry name" value="FMO-like"/>
    <property type="match status" value="1"/>
</dbReference>
<keyword evidence="3" id="KW-0285">Flavoprotein</keyword>
<dbReference type="AlphaFoldDB" id="A0A9P4GZP5"/>
<evidence type="ECO:0000256" key="3">
    <source>
        <dbReference type="ARBA" id="ARBA00022630"/>
    </source>
</evidence>
<dbReference type="Proteomes" id="UP000799777">
    <property type="component" value="Unassembled WGS sequence"/>
</dbReference>
<proteinExistence type="inferred from homology"/>
<comment type="similarity">
    <text evidence="2">Belongs to the FAD-binding monooxygenase family.</text>
</comment>
<keyword evidence="6" id="KW-0560">Oxidoreductase</keyword>
<dbReference type="InterPro" id="IPR050775">
    <property type="entry name" value="FAD-binding_Monooxygenases"/>
</dbReference>